<dbReference type="InterPro" id="IPR027417">
    <property type="entry name" value="P-loop_NTPase"/>
</dbReference>
<accession>A0ABS5JPM1</accession>
<feature type="transmembrane region" description="Helical" evidence="4">
    <location>
        <begin position="34"/>
        <end position="53"/>
    </location>
</feature>
<dbReference type="Gene3D" id="1.10.1420.10">
    <property type="match status" value="1"/>
</dbReference>
<keyword evidence="2" id="KW-0067">ATP-binding</keyword>
<dbReference type="SMART" id="SM00534">
    <property type="entry name" value="MUTSac"/>
    <property type="match status" value="1"/>
</dbReference>
<dbReference type="RefSeq" id="WP_212212051.1">
    <property type="nucleotide sequence ID" value="NZ_JAGUCO010000001.1"/>
</dbReference>
<name>A0ABS5JPM1_9BACT</name>
<evidence type="ECO:0000256" key="1">
    <source>
        <dbReference type="ARBA" id="ARBA00022741"/>
    </source>
</evidence>
<evidence type="ECO:0000313" key="7">
    <source>
        <dbReference type="Proteomes" id="UP000708576"/>
    </source>
</evidence>
<proteinExistence type="predicted"/>
<keyword evidence="7" id="KW-1185">Reference proteome</keyword>
<keyword evidence="1" id="KW-0547">Nucleotide-binding</keyword>
<dbReference type="Pfam" id="PF00488">
    <property type="entry name" value="MutS_V"/>
    <property type="match status" value="1"/>
</dbReference>
<protein>
    <recommendedName>
        <fullName evidence="5">DNA mismatch repair proteins mutS family domain-containing protein</fullName>
    </recommendedName>
</protein>
<sequence>MEGTNERQQVTKRYKDLRQLRQQRLSHIKRQSNFVALLRLVLFVSAFAIPFVFFQSWSLSFFLVFGILFTLFLFSVYLAFRLGQQKKENQTYLDLYDKELRIINWEWTDEPDGAEYINPEHDFSHDLDLFGKGSIYQYINRSATKGGRQKLAEKLNSISLNKEEILKKQEAIKELAGNTEFREAFFVRAKLVEESRKTKKDFDLQNQPILDFVSGFLKYVIQAFPIITVLIISLAVLDFIPSSSVLIWFFVGLGVTGQYFRRVNRVHSEITTLGGYLNNYSSLIKLFENYQTDSEYLAGLQQQLKTKGKSASDTVKGLSKAIQFIDQRLNMLMGAILNGFFLWDLIGCLTLQKWYKNYGSRLIVWIDALTEVEALNSFATFAYNHPEAIWPEVSSKVILNAADLGHPLIPQKERVCNDFSIDDDHRICVVTGANMAGKSTFLRTVGVNMVLAANGCKVTAGEFVYKPMTFITNMRAIDNLLKHESYFFAELSRLQMIVERLKEKGELFFILDEILKGTNSHDKTQGSIALIKQLLKLNGSGIVATHDLELGELQSQHPGEIFNNCFEVSFEHDGLQFDYKLRNGVTQSHNASFLMRKMGLIPND</sequence>
<comment type="caution">
    <text evidence="6">The sequence shown here is derived from an EMBL/GenBank/DDBJ whole genome shotgun (WGS) entry which is preliminary data.</text>
</comment>
<dbReference type="SUPFAM" id="SSF48334">
    <property type="entry name" value="DNA repair protein MutS, domain III"/>
    <property type="match status" value="1"/>
</dbReference>
<dbReference type="SUPFAM" id="SSF52540">
    <property type="entry name" value="P-loop containing nucleoside triphosphate hydrolases"/>
    <property type="match status" value="1"/>
</dbReference>
<evidence type="ECO:0000256" key="2">
    <source>
        <dbReference type="ARBA" id="ARBA00022840"/>
    </source>
</evidence>
<feature type="transmembrane region" description="Helical" evidence="4">
    <location>
        <begin position="59"/>
        <end position="80"/>
    </location>
</feature>
<gene>
    <name evidence="6" type="ORF">KEM10_00420</name>
</gene>
<evidence type="ECO:0000313" key="6">
    <source>
        <dbReference type="EMBL" id="MBS2096717.1"/>
    </source>
</evidence>
<evidence type="ECO:0000259" key="5">
    <source>
        <dbReference type="SMART" id="SM00534"/>
    </source>
</evidence>
<keyword evidence="3" id="KW-0238">DNA-binding</keyword>
<dbReference type="EMBL" id="JAGUCO010000001">
    <property type="protein sequence ID" value="MBS2096717.1"/>
    <property type="molecule type" value="Genomic_DNA"/>
</dbReference>
<reference evidence="6 7" key="1">
    <citation type="journal article" date="2015" name="Int. J. Syst. Evol. Microbiol.">
        <title>Carboxylicivirga linearis sp. nov., isolated from a sea cucumber culture pond.</title>
        <authorList>
            <person name="Wang F.Q."/>
            <person name="Zhou Y.X."/>
            <person name="Lin X.Z."/>
            <person name="Chen G.J."/>
            <person name="Du Z.J."/>
        </authorList>
    </citation>
    <scope>NUCLEOTIDE SEQUENCE [LARGE SCALE GENOMIC DNA]</scope>
    <source>
        <strain evidence="6 7">FB218</strain>
    </source>
</reference>
<evidence type="ECO:0000256" key="4">
    <source>
        <dbReference type="SAM" id="Phobius"/>
    </source>
</evidence>
<keyword evidence="4" id="KW-0812">Transmembrane</keyword>
<dbReference type="PANTHER" id="PTHR11361">
    <property type="entry name" value="DNA MISMATCH REPAIR PROTEIN MUTS FAMILY MEMBER"/>
    <property type="match status" value="1"/>
</dbReference>
<keyword evidence="4" id="KW-0472">Membrane</keyword>
<dbReference type="Proteomes" id="UP000708576">
    <property type="component" value="Unassembled WGS sequence"/>
</dbReference>
<dbReference type="InterPro" id="IPR045076">
    <property type="entry name" value="MutS"/>
</dbReference>
<dbReference type="PANTHER" id="PTHR11361:SF99">
    <property type="entry name" value="DNA MISMATCH REPAIR PROTEIN"/>
    <property type="match status" value="1"/>
</dbReference>
<dbReference type="Gene3D" id="3.40.50.300">
    <property type="entry name" value="P-loop containing nucleotide triphosphate hydrolases"/>
    <property type="match status" value="1"/>
</dbReference>
<evidence type="ECO:0000256" key="3">
    <source>
        <dbReference type="ARBA" id="ARBA00023125"/>
    </source>
</evidence>
<keyword evidence="4" id="KW-1133">Transmembrane helix</keyword>
<dbReference type="InterPro" id="IPR036187">
    <property type="entry name" value="DNA_mismatch_repair_MutS_sf"/>
</dbReference>
<dbReference type="InterPro" id="IPR000432">
    <property type="entry name" value="DNA_mismatch_repair_MutS_C"/>
</dbReference>
<feature type="domain" description="DNA mismatch repair proteins mutS family" evidence="5">
    <location>
        <begin position="425"/>
        <end position="599"/>
    </location>
</feature>
<organism evidence="6 7">
    <name type="scientific">Carboxylicivirga linearis</name>
    <dbReference type="NCBI Taxonomy" id="1628157"/>
    <lineage>
        <taxon>Bacteria</taxon>
        <taxon>Pseudomonadati</taxon>
        <taxon>Bacteroidota</taxon>
        <taxon>Bacteroidia</taxon>
        <taxon>Marinilabiliales</taxon>
        <taxon>Marinilabiliaceae</taxon>
        <taxon>Carboxylicivirga</taxon>
    </lineage>
</organism>